<protein>
    <submittedName>
        <fullName evidence="2">Uncharacterized protein</fullName>
    </submittedName>
</protein>
<comment type="caution">
    <text evidence="2">The sequence shown here is derived from an EMBL/GenBank/DDBJ whole genome shotgun (WGS) entry which is preliminary data.</text>
</comment>
<gene>
    <name evidence="2" type="ORF">RGD00_05745</name>
</gene>
<feature type="region of interest" description="Disordered" evidence="1">
    <location>
        <begin position="40"/>
        <end position="63"/>
    </location>
</feature>
<evidence type="ECO:0000256" key="1">
    <source>
        <dbReference type="SAM" id="MobiDB-lite"/>
    </source>
</evidence>
<sequence>MTGKAVKPAPPPPVAEPEDPALETITRMMFEMAGLGAMLNTATPAPAPKAEDDDEARFDNMPV</sequence>
<evidence type="ECO:0000313" key="3">
    <source>
        <dbReference type="Proteomes" id="UP001247754"/>
    </source>
</evidence>
<dbReference type="RefSeq" id="WP_310456337.1">
    <property type="nucleotide sequence ID" value="NZ_JAVKPH010000004.1"/>
</dbReference>
<dbReference type="EMBL" id="JAVKPH010000004">
    <property type="protein sequence ID" value="MDR5652093.1"/>
    <property type="molecule type" value="Genomic_DNA"/>
</dbReference>
<keyword evidence="3" id="KW-1185">Reference proteome</keyword>
<proteinExistence type="predicted"/>
<dbReference type="Proteomes" id="UP001247754">
    <property type="component" value="Unassembled WGS sequence"/>
</dbReference>
<evidence type="ECO:0000313" key="2">
    <source>
        <dbReference type="EMBL" id="MDR5652093.1"/>
    </source>
</evidence>
<reference evidence="2 3" key="1">
    <citation type="submission" date="2023-09" db="EMBL/GenBank/DDBJ databases">
        <title>Xinfangfangia sedmenti sp. nov., isolated the sedment.</title>
        <authorList>
            <person name="Xu L."/>
        </authorList>
    </citation>
    <scope>NUCLEOTIDE SEQUENCE [LARGE SCALE GENOMIC DNA]</scope>
    <source>
        <strain evidence="2 3">LG-4</strain>
    </source>
</reference>
<accession>A0ABU1F652</accession>
<organism evidence="2 3">
    <name type="scientific">Ruixingdingia sedimenti</name>
    <dbReference type="NCBI Taxonomy" id="3073604"/>
    <lineage>
        <taxon>Bacteria</taxon>
        <taxon>Pseudomonadati</taxon>
        <taxon>Pseudomonadota</taxon>
        <taxon>Alphaproteobacteria</taxon>
        <taxon>Rhodobacterales</taxon>
        <taxon>Paracoccaceae</taxon>
        <taxon>Ruixingdingia</taxon>
    </lineage>
</organism>
<name>A0ABU1F652_9RHOB</name>